<evidence type="ECO:0000256" key="1">
    <source>
        <dbReference type="SAM" id="Phobius"/>
    </source>
</evidence>
<sequence>MWALSLLVGGTDMYWIPIMAWLGMPPLLLIAGIILAVIPRTRRTGAGILIAVGAGVLIVGGVCVALLTTY</sequence>
<reference evidence="2 3" key="1">
    <citation type="submission" date="2015-02" db="EMBL/GenBank/DDBJ databases">
        <title>Draft genome sequences of ten Microbacterium spp. with emphasis on heavy metal contaminated environments.</title>
        <authorList>
            <person name="Corretto E."/>
        </authorList>
    </citation>
    <scope>NUCLEOTIDE SEQUENCE [LARGE SCALE GENOMIC DNA]</scope>
    <source>
        <strain evidence="2 3">DSM 12510</strain>
    </source>
</reference>
<proteinExistence type="predicted"/>
<accession>A0A0M2HGS6</accession>
<dbReference type="PATRIC" id="fig|92835.4.peg.15"/>
<name>A0A0M2HGS6_9MICO</name>
<keyword evidence="1" id="KW-1133">Transmembrane helix</keyword>
<feature type="transmembrane region" description="Helical" evidence="1">
    <location>
        <begin position="14"/>
        <end position="38"/>
    </location>
</feature>
<evidence type="ECO:0000313" key="2">
    <source>
        <dbReference type="EMBL" id="KJL45893.1"/>
    </source>
</evidence>
<comment type="caution">
    <text evidence="2">The sequence shown here is derived from an EMBL/GenBank/DDBJ whole genome shotgun (WGS) entry which is preliminary data.</text>
</comment>
<keyword evidence="1" id="KW-0472">Membrane</keyword>
<organism evidence="2 3">
    <name type="scientific">Microbacterium terrae</name>
    <dbReference type="NCBI Taxonomy" id="69369"/>
    <lineage>
        <taxon>Bacteria</taxon>
        <taxon>Bacillati</taxon>
        <taxon>Actinomycetota</taxon>
        <taxon>Actinomycetes</taxon>
        <taxon>Micrococcales</taxon>
        <taxon>Microbacteriaceae</taxon>
        <taxon>Microbacterium</taxon>
    </lineage>
</organism>
<dbReference type="STRING" id="92835.RS81_00011"/>
<keyword evidence="1" id="KW-0812">Transmembrane</keyword>
<dbReference type="EMBL" id="JYIZ01000006">
    <property type="protein sequence ID" value="KJL45893.1"/>
    <property type="molecule type" value="Genomic_DNA"/>
</dbReference>
<dbReference type="AlphaFoldDB" id="A0A0M2HGS6"/>
<feature type="transmembrane region" description="Helical" evidence="1">
    <location>
        <begin position="45"/>
        <end position="67"/>
    </location>
</feature>
<evidence type="ECO:0000313" key="3">
    <source>
        <dbReference type="Proteomes" id="UP000033956"/>
    </source>
</evidence>
<protein>
    <submittedName>
        <fullName evidence="2">Uncharacterized protein</fullName>
    </submittedName>
</protein>
<dbReference type="Proteomes" id="UP000033956">
    <property type="component" value="Unassembled WGS sequence"/>
</dbReference>
<gene>
    <name evidence="2" type="ORF">RS81_00011</name>
</gene>
<keyword evidence="3" id="KW-1185">Reference proteome</keyword>